<dbReference type="SUPFAM" id="SSF57184">
    <property type="entry name" value="Growth factor receptor domain"/>
    <property type="match status" value="1"/>
</dbReference>
<evidence type="ECO:0000256" key="5">
    <source>
        <dbReference type="SAM" id="SignalP"/>
    </source>
</evidence>
<dbReference type="PROSITE" id="PS51323">
    <property type="entry name" value="IGFBP_N_2"/>
    <property type="match status" value="1"/>
</dbReference>
<evidence type="ECO:0000313" key="7">
    <source>
        <dbReference type="EMBL" id="JAV45667.1"/>
    </source>
</evidence>
<dbReference type="GO" id="GO:0009966">
    <property type="term" value="P:regulation of signal transduction"/>
    <property type="evidence" value="ECO:0007669"/>
    <property type="project" value="TreeGrafter"/>
</dbReference>
<evidence type="ECO:0000256" key="4">
    <source>
        <dbReference type="ARBA" id="ARBA00023157"/>
    </source>
</evidence>
<accession>A0A1V1WBE5</accession>
<reference evidence="7" key="1">
    <citation type="journal article" date="2016" name="Toxins">
        <title>Venom Gland Transcriptomic and Proteomic Analyses of the Enigmatic Scorpion Superstitionia donensis (Scorpiones: Superstitioniidae), with Insights on the Evolution of Its Venom Components.</title>
        <authorList>
            <person name="Santibanez-Lopez C.E."/>
            <person name="Cid-Uribe J.I."/>
            <person name="Batista C.V."/>
            <person name="Ortiz E."/>
            <person name="Possani L.D."/>
        </authorList>
    </citation>
    <scope>NUCLEOTIDE SEQUENCE</scope>
    <source>
        <strain evidence="7">Pooled</strain>
        <tissue evidence="7">Venom gland</tissue>
    </source>
</reference>
<dbReference type="AlphaFoldDB" id="A0A1V1WBE5"/>
<dbReference type="PANTHER" id="PTHR14186:SF20">
    <property type="entry name" value="CYSTEINE-RICH MOTOR NEURON 1 PROTEIN-LIKE"/>
    <property type="match status" value="1"/>
</dbReference>
<evidence type="ECO:0000256" key="1">
    <source>
        <dbReference type="ARBA" id="ARBA00004613"/>
    </source>
</evidence>
<name>A0A1V1WBE5_9SCOR</name>
<evidence type="ECO:0000256" key="3">
    <source>
        <dbReference type="ARBA" id="ARBA00022729"/>
    </source>
</evidence>
<dbReference type="Pfam" id="PF00219">
    <property type="entry name" value="IGFBP"/>
    <property type="match status" value="1"/>
</dbReference>
<feature type="chain" id="PRO_5012437399" evidence="5">
    <location>
        <begin position="21"/>
        <end position="99"/>
    </location>
</feature>
<dbReference type="InterPro" id="IPR009030">
    <property type="entry name" value="Growth_fac_rcpt_cys_sf"/>
</dbReference>
<keyword evidence="3 5" id="KW-0732">Signal</keyword>
<dbReference type="InterPro" id="IPR000867">
    <property type="entry name" value="IGFBP-like"/>
</dbReference>
<dbReference type="SMART" id="SM00121">
    <property type="entry name" value="IB"/>
    <property type="match status" value="1"/>
</dbReference>
<proteinExistence type="predicted"/>
<evidence type="ECO:0000256" key="2">
    <source>
        <dbReference type="ARBA" id="ARBA00022525"/>
    </source>
</evidence>
<keyword evidence="2" id="KW-0964">Secreted</keyword>
<sequence length="99" mass="10820">MNKFWMISFILLGIFTSSMALSCMPCGEYECEPLPAHCPAGIGRDICGCCPVCAQAENEICGGPWDMNGRCGDGLTCVKEKHDDEDYLEFNQSGVCKKV</sequence>
<dbReference type="PANTHER" id="PTHR14186">
    <property type="entry name" value="INSULIN-LIKE GROWTH FACTOR BINDING PROTEIN-RELATED"/>
    <property type="match status" value="1"/>
</dbReference>
<dbReference type="PROSITE" id="PS51257">
    <property type="entry name" value="PROKAR_LIPOPROTEIN"/>
    <property type="match status" value="1"/>
</dbReference>
<evidence type="ECO:0000259" key="6">
    <source>
        <dbReference type="PROSITE" id="PS51323"/>
    </source>
</evidence>
<organism evidence="7">
    <name type="scientific">Superstitionia donensis</name>
    <dbReference type="NCBI Taxonomy" id="311983"/>
    <lineage>
        <taxon>Eukaryota</taxon>
        <taxon>Metazoa</taxon>
        <taxon>Ecdysozoa</taxon>
        <taxon>Arthropoda</taxon>
        <taxon>Chelicerata</taxon>
        <taxon>Arachnida</taxon>
        <taxon>Scorpiones</taxon>
        <taxon>Iurida</taxon>
        <taxon>Chactoidea</taxon>
        <taxon>Superstitionidae</taxon>
        <taxon>Superstitionia</taxon>
    </lineage>
</organism>
<dbReference type="Gene3D" id="4.10.40.20">
    <property type="match status" value="1"/>
</dbReference>
<keyword evidence="4" id="KW-1015">Disulfide bond</keyword>
<protein>
    <submittedName>
        <fullName evidence="7">Putative venom protein</fullName>
    </submittedName>
</protein>
<dbReference type="InterPro" id="IPR011390">
    <property type="entry name" value="IGFBP_rP_mac25"/>
</dbReference>
<dbReference type="GO" id="GO:0001558">
    <property type="term" value="P:regulation of cell growth"/>
    <property type="evidence" value="ECO:0007669"/>
    <property type="project" value="InterPro"/>
</dbReference>
<comment type="subcellular location">
    <subcellularLocation>
        <location evidence="1">Secreted</location>
    </subcellularLocation>
</comment>
<feature type="signal peptide" evidence="5">
    <location>
        <begin position="1"/>
        <end position="20"/>
    </location>
</feature>
<dbReference type="GO" id="GO:0005576">
    <property type="term" value="C:extracellular region"/>
    <property type="evidence" value="ECO:0007669"/>
    <property type="project" value="UniProtKB-SubCell"/>
</dbReference>
<feature type="domain" description="IGFBP N-terminal" evidence="6">
    <location>
        <begin position="19"/>
        <end position="99"/>
    </location>
</feature>
<dbReference type="GO" id="GO:0005520">
    <property type="term" value="F:insulin-like growth factor binding"/>
    <property type="evidence" value="ECO:0007669"/>
    <property type="project" value="InterPro"/>
</dbReference>
<dbReference type="EMBL" id="GFCD01000118">
    <property type="protein sequence ID" value="JAV45667.1"/>
    <property type="molecule type" value="Transcribed_RNA"/>
</dbReference>